<comment type="caution">
    <text evidence="1">The sequence shown here is derived from an EMBL/GenBank/DDBJ whole genome shotgun (WGS) entry which is preliminary data.</text>
</comment>
<organism evidence="1 2">
    <name type="scientific">Cercopithifilaria johnstoni</name>
    <dbReference type="NCBI Taxonomy" id="2874296"/>
    <lineage>
        <taxon>Eukaryota</taxon>
        <taxon>Metazoa</taxon>
        <taxon>Ecdysozoa</taxon>
        <taxon>Nematoda</taxon>
        <taxon>Chromadorea</taxon>
        <taxon>Rhabditida</taxon>
        <taxon>Spirurina</taxon>
        <taxon>Spiruromorpha</taxon>
        <taxon>Filarioidea</taxon>
        <taxon>Onchocercidae</taxon>
        <taxon>Cercopithifilaria</taxon>
    </lineage>
</organism>
<gene>
    <name evidence="1" type="ORF">CJOHNSTONI_LOCUS8345</name>
</gene>
<protein>
    <submittedName>
        <fullName evidence="1">Uncharacterized protein</fullName>
    </submittedName>
</protein>
<keyword evidence="2" id="KW-1185">Reference proteome</keyword>
<dbReference type="Proteomes" id="UP000746747">
    <property type="component" value="Unassembled WGS sequence"/>
</dbReference>
<sequence length="138" mass="15404">MVTHSEICMIARARKPAWSRAQARCMDAQVSQTALVRLYEWVGGTARTRQTCMVPSETCMVVHANDTYMIAHAKKTRMVARISEIRVARARSRPASQTVLVRLCSGACRIVRARDLNGHVTRRSLNGSAEKRDLYGSA</sequence>
<reference evidence="1" key="1">
    <citation type="submission" date="2021-09" db="EMBL/GenBank/DDBJ databases">
        <authorList>
            <consortium name="Pathogen Informatics"/>
        </authorList>
    </citation>
    <scope>NUCLEOTIDE SEQUENCE</scope>
</reference>
<dbReference type="EMBL" id="CAKAEH010001689">
    <property type="protein sequence ID" value="CAG9538656.1"/>
    <property type="molecule type" value="Genomic_DNA"/>
</dbReference>
<evidence type="ECO:0000313" key="2">
    <source>
        <dbReference type="Proteomes" id="UP000746747"/>
    </source>
</evidence>
<name>A0A8J2M3I2_9BILA</name>
<dbReference type="AlphaFoldDB" id="A0A8J2M3I2"/>
<evidence type="ECO:0000313" key="1">
    <source>
        <dbReference type="EMBL" id="CAG9538656.1"/>
    </source>
</evidence>
<accession>A0A8J2M3I2</accession>
<proteinExistence type="predicted"/>